<name>A0AA35RL69_GEOBA</name>
<evidence type="ECO:0000313" key="2">
    <source>
        <dbReference type="EMBL" id="CAI8013559.1"/>
    </source>
</evidence>
<feature type="non-terminal residue" evidence="2">
    <location>
        <position position="183"/>
    </location>
</feature>
<dbReference type="InterPro" id="IPR011029">
    <property type="entry name" value="DEATH-like_dom_sf"/>
</dbReference>
<dbReference type="InterPro" id="IPR000488">
    <property type="entry name" value="Death_dom"/>
</dbReference>
<sequence length="183" mass="20422">AGIVAQKELFQIVKLIPVEVYGAISTTLGPGRTSYTSVCEETIVTLLTDWQKQHPSNRRETLARILLKMGCYKAAIKLDAKMFNASIKEVPQDPNKEALSAVEMEILCNCAIPWRLLATELGLAGDKVQEIAQFACTSDRERCRRVLQVFSTEKESRKRISEALHKMGWTSAAKSLECGYINT</sequence>
<evidence type="ECO:0000313" key="3">
    <source>
        <dbReference type="Proteomes" id="UP001174909"/>
    </source>
</evidence>
<dbReference type="AlphaFoldDB" id="A0AA35RL69"/>
<protein>
    <recommendedName>
        <fullName evidence="1">Death domain-containing protein</fullName>
    </recommendedName>
</protein>
<reference evidence="2" key="1">
    <citation type="submission" date="2023-03" db="EMBL/GenBank/DDBJ databases">
        <authorList>
            <person name="Steffen K."/>
            <person name="Cardenas P."/>
        </authorList>
    </citation>
    <scope>NUCLEOTIDE SEQUENCE</scope>
</reference>
<keyword evidence="3" id="KW-1185">Reference proteome</keyword>
<dbReference type="EMBL" id="CASHTH010001276">
    <property type="protein sequence ID" value="CAI8013559.1"/>
    <property type="molecule type" value="Genomic_DNA"/>
</dbReference>
<feature type="domain" description="Death" evidence="1">
    <location>
        <begin position="113"/>
        <end position="177"/>
    </location>
</feature>
<dbReference type="Gene3D" id="1.10.533.10">
    <property type="entry name" value="Death Domain, Fas"/>
    <property type="match status" value="1"/>
</dbReference>
<organism evidence="2 3">
    <name type="scientific">Geodia barretti</name>
    <name type="common">Barrett's horny sponge</name>
    <dbReference type="NCBI Taxonomy" id="519541"/>
    <lineage>
        <taxon>Eukaryota</taxon>
        <taxon>Metazoa</taxon>
        <taxon>Porifera</taxon>
        <taxon>Demospongiae</taxon>
        <taxon>Heteroscleromorpha</taxon>
        <taxon>Tetractinellida</taxon>
        <taxon>Astrophorina</taxon>
        <taxon>Geodiidae</taxon>
        <taxon>Geodia</taxon>
    </lineage>
</organism>
<dbReference type="GO" id="GO:0007165">
    <property type="term" value="P:signal transduction"/>
    <property type="evidence" value="ECO:0007669"/>
    <property type="project" value="InterPro"/>
</dbReference>
<accession>A0AA35RL69</accession>
<gene>
    <name evidence="2" type="ORF">GBAR_LOCUS8582</name>
</gene>
<dbReference type="CDD" id="cd01670">
    <property type="entry name" value="Death"/>
    <property type="match status" value="1"/>
</dbReference>
<dbReference type="Pfam" id="PF00531">
    <property type="entry name" value="Death"/>
    <property type="match status" value="1"/>
</dbReference>
<dbReference type="SUPFAM" id="SSF47986">
    <property type="entry name" value="DEATH domain"/>
    <property type="match status" value="1"/>
</dbReference>
<proteinExistence type="predicted"/>
<evidence type="ECO:0000259" key="1">
    <source>
        <dbReference type="Pfam" id="PF00531"/>
    </source>
</evidence>
<dbReference type="Proteomes" id="UP001174909">
    <property type="component" value="Unassembled WGS sequence"/>
</dbReference>
<comment type="caution">
    <text evidence="2">The sequence shown here is derived from an EMBL/GenBank/DDBJ whole genome shotgun (WGS) entry which is preliminary data.</text>
</comment>